<sequence length="270" mass="29916">MTVPGTMSSRNKDEKSELPFYMQQNDDQTPLLPRADLTGTTSGEETATRAHEVRTEERGKSPLKTEDVNAKYVVEMGSVETEPKIGTFYSPLQVFSNLTKSHYFRTDYINFTAIGRGLSSFARVEPDGRINVSLDLKKSLPDLPPDYAKAVEQFGVDTREWQKFPGPMSIVIMIVGSRGDVQPYLASGKRLIQQGHRVRIATHGSFRSFVDEVGGGLEFFDIGGNPQELMSYMVKNPGLIPGITSLTNGDIGRKRKMLAEVSIVFSQSKA</sequence>
<dbReference type="SUPFAM" id="SSF53756">
    <property type="entry name" value="UDP-Glycosyltransferase/glycogen phosphorylase"/>
    <property type="match status" value="1"/>
</dbReference>
<dbReference type="Pfam" id="PF03033">
    <property type="entry name" value="Glyco_transf_28"/>
    <property type="match status" value="1"/>
</dbReference>
<gene>
    <name evidence="3" type="ORF">D9758_008390</name>
</gene>
<feature type="compositionally biased region" description="Basic and acidic residues" evidence="1">
    <location>
        <begin position="46"/>
        <end position="60"/>
    </location>
</feature>
<dbReference type="EMBL" id="JAACJM010000034">
    <property type="protein sequence ID" value="KAF5363175.1"/>
    <property type="molecule type" value="Genomic_DNA"/>
</dbReference>
<dbReference type="PANTHER" id="PTHR48050:SF13">
    <property type="entry name" value="STEROL 3-BETA-GLUCOSYLTRANSFERASE UGT80A2"/>
    <property type="match status" value="1"/>
</dbReference>
<dbReference type="InterPro" id="IPR050426">
    <property type="entry name" value="Glycosyltransferase_28"/>
</dbReference>
<feature type="region of interest" description="Disordered" evidence="1">
    <location>
        <begin position="1"/>
        <end position="60"/>
    </location>
</feature>
<evidence type="ECO:0000256" key="1">
    <source>
        <dbReference type="SAM" id="MobiDB-lite"/>
    </source>
</evidence>
<dbReference type="Gene3D" id="3.40.50.2000">
    <property type="entry name" value="Glycogen Phosphorylase B"/>
    <property type="match status" value="1"/>
</dbReference>
<organism evidence="3 4">
    <name type="scientific">Tetrapyrgos nigripes</name>
    <dbReference type="NCBI Taxonomy" id="182062"/>
    <lineage>
        <taxon>Eukaryota</taxon>
        <taxon>Fungi</taxon>
        <taxon>Dikarya</taxon>
        <taxon>Basidiomycota</taxon>
        <taxon>Agaricomycotina</taxon>
        <taxon>Agaricomycetes</taxon>
        <taxon>Agaricomycetidae</taxon>
        <taxon>Agaricales</taxon>
        <taxon>Marasmiineae</taxon>
        <taxon>Marasmiaceae</taxon>
        <taxon>Tetrapyrgos</taxon>
    </lineage>
</organism>
<evidence type="ECO:0000313" key="3">
    <source>
        <dbReference type="EMBL" id="KAF5363175.1"/>
    </source>
</evidence>
<accession>A0A8H5GEA4</accession>
<keyword evidence="4" id="KW-1185">Reference proteome</keyword>
<reference evidence="3 4" key="1">
    <citation type="journal article" date="2020" name="ISME J.">
        <title>Uncovering the hidden diversity of litter-decomposition mechanisms in mushroom-forming fungi.</title>
        <authorList>
            <person name="Floudas D."/>
            <person name="Bentzer J."/>
            <person name="Ahren D."/>
            <person name="Johansson T."/>
            <person name="Persson P."/>
            <person name="Tunlid A."/>
        </authorList>
    </citation>
    <scope>NUCLEOTIDE SEQUENCE [LARGE SCALE GENOMIC DNA]</scope>
    <source>
        <strain evidence="3 4">CBS 291.85</strain>
    </source>
</reference>
<evidence type="ECO:0000259" key="2">
    <source>
        <dbReference type="Pfam" id="PF03033"/>
    </source>
</evidence>
<dbReference type="GO" id="GO:0016758">
    <property type="term" value="F:hexosyltransferase activity"/>
    <property type="evidence" value="ECO:0007669"/>
    <property type="project" value="InterPro"/>
</dbReference>
<dbReference type="AlphaFoldDB" id="A0A8H5GEA4"/>
<comment type="caution">
    <text evidence="3">The sequence shown here is derived from an EMBL/GenBank/DDBJ whole genome shotgun (WGS) entry which is preliminary data.</text>
</comment>
<proteinExistence type="predicted"/>
<dbReference type="Proteomes" id="UP000559256">
    <property type="component" value="Unassembled WGS sequence"/>
</dbReference>
<dbReference type="PANTHER" id="PTHR48050">
    <property type="entry name" value="STEROL 3-BETA-GLUCOSYLTRANSFERASE"/>
    <property type="match status" value="1"/>
</dbReference>
<dbReference type="InterPro" id="IPR004276">
    <property type="entry name" value="GlycoTrans_28_N"/>
</dbReference>
<dbReference type="OrthoDB" id="5835829at2759"/>
<protein>
    <recommendedName>
        <fullName evidence="2">Glycosyltransferase family 28 N-terminal domain-containing protein</fullName>
    </recommendedName>
</protein>
<evidence type="ECO:0000313" key="4">
    <source>
        <dbReference type="Proteomes" id="UP000559256"/>
    </source>
</evidence>
<name>A0A8H5GEA4_9AGAR</name>
<dbReference type="GO" id="GO:0005975">
    <property type="term" value="P:carbohydrate metabolic process"/>
    <property type="evidence" value="ECO:0007669"/>
    <property type="project" value="InterPro"/>
</dbReference>
<feature type="domain" description="Glycosyltransferase family 28 N-terminal" evidence="2">
    <location>
        <begin position="170"/>
        <end position="237"/>
    </location>
</feature>